<dbReference type="Gene3D" id="3.10.520.10">
    <property type="entry name" value="ApbE-like domains"/>
    <property type="match status" value="1"/>
</dbReference>
<dbReference type="EMBL" id="JAQLOI010000003">
    <property type="protein sequence ID" value="MDB1125829.1"/>
    <property type="molecule type" value="Genomic_DNA"/>
</dbReference>
<dbReference type="PANTHER" id="PTHR30040:SF2">
    <property type="entry name" value="FAD:PROTEIN FMN TRANSFERASE"/>
    <property type="match status" value="1"/>
</dbReference>
<evidence type="ECO:0000256" key="2">
    <source>
        <dbReference type="ARBA" id="ARBA00008282"/>
    </source>
</evidence>
<dbReference type="InterPro" id="IPR003374">
    <property type="entry name" value="ApbE-like_sf"/>
</dbReference>
<dbReference type="Pfam" id="PF02424">
    <property type="entry name" value="ApbE"/>
    <property type="match status" value="1"/>
</dbReference>
<accession>A0ABT4YW60</accession>
<organism evidence="13 14">
    <name type="scientific">Vibrio algarum</name>
    <dbReference type="NCBI Taxonomy" id="3020714"/>
    <lineage>
        <taxon>Bacteria</taxon>
        <taxon>Pseudomonadati</taxon>
        <taxon>Pseudomonadota</taxon>
        <taxon>Gammaproteobacteria</taxon>
        <taxon>Vibrionales</taxon>
        <taxon>Vibrionaceae</taxon>
        <taxon>Vibrio</taxon>
    </lineage>
</organism>
<evidence type="ECO:0000313" key="14">
    <source>
        <dbReference type="Proteomes" id="UP001210678"/>
    </source>
</evidence>
<dbReference type="PIRSF" id="PIRSF006268">
    <property type="entry name" value="ApbE"/>
    <property type="match status" value="1"/>
</dbReference>
<dbReference type="PANTHER" id="PTHR30040">
    <property type="entry name" value="THIAMINE BIOSYNTHESIS LIPOPROTEIN APBE"/>
    <property type="match status" value="1"/>
</dbReference>
<dbReference type="GO" id="GO:0016740">
    <property type="term" value="F:transferase activity"/>
    <property type="evidence" value="ECO:0007669"/>
    <property type="project" value="UniProtKB-KW"/>
</dbReference>
<evidence type="ECO:0000256" key="8">
    <source>
        <dbReference type="ARBA" id="ARBA00022827"/>
    </source>
</evidence>
<keyword evidence="8 12" id="KW-0274">FAD</keyword>
<keyword evidence="6 12" id="KW-0808">Transferase</keyword>
<evidence type="ECO:0000256" key="6">
    <source>
        <dbReference type="ARBA" id="ARBA00022679"/>
    </source>
</evidence>
<evidence type="ECO:0000256" key="3">
    <source>
        <dbReference type="ARBA" id="ARBA00011955"/>
    </source>
</evidence>
<evidence type="ECO:0000256" key="1">
    <source>
        <dbReference type="ARBA" id="ARBA00001946"/>
    </source>
</evidence>
<name>A0ABT4YW60_9VIBR</name>
<evidence type="ECO:0000256" key="4">
    <source>
        <dbReference type="ARBA" id="ARBA00016337"/>
    </source>
</evidence>
<dbReference type="Proteomes" id="UP001210678">
    <property type="component" value="Unassembled WGS sequence"/>
</dbReference>
<keyword evidence="9 12" id="KW-0460">Magnesium</keyword>
<comment type="cofactor">
    <cofactor evidence="1">
        <name>Mg(2+)</name>
        <dbReference type="ChEBI" id="CHEBI:18420"/>
    </cofactor>
</comment>
<dbReference type="InterPro" id="IPR024932">
    <property type="entry name" value="ApbE"/>
</dbReference>
<keyword evidence="14" id="KW-1185">Reference proteome</keyword>
<gene>
    <name evidence="13" type="ORF">PGX00_20055</name>
</gene>
<sequence length="297" mass="32609">MVTDGVVLDWKGDHWRGSFPAMASTCEILLEPCEKDIAAQLLNSAATITRGIETKFSRYRDGNLCAQLNCSNGKAVAIDEETFRLFQFADTCYQVSEGMFDITSGVLRKAWQFDGSDKIPTKNQVTQLLPFIGWDKIRFDEKQAFIPKGMEVDFGGIGKEYAVDKVAAEMKLLAAEISVLINFGGDLAISRPKLSSKPWLVGFERPLNNDDHKAINLVKGGLATSGDANRYLLKNGVRYSHILNPKTGYPVEHAPKQVTVGGSNCIQAGLISTIAMLQGGEARAFLEAQGIPFWLIE</sequence>
<evidence type="ECO:0000313" key="13">
    <source>
        <dbReference type="EMBL" id="MDB1125829.1"/>
    </source>
</evidence>
<dbReference type="SUPFAM" id="SSF143631">
    <property type="entry name" value="ApbE-like"/>
    <property type="match status" value="1"/>
</dbReference>
<evidence type="ECO:0000256" key="11">
    <source>
        <dbReference type="ARBA" id="ARBA00048540"/>
    </source>
</evidence>
<evidence type="ECO:0000256" key="9">
    <source>
        <dbReference type="ARBA" id="ARBA00022842"/>
    </source>
</evidence>
<keyword evidence="7 12" id="KW-0479">Metal-binding</keyword>
<comment type="caution">
    <text evidence="13">The sequence shown here is derived from an EMBL/GenBank/DDBJ whole genome shotgun (WGS) entry which is preliminary data.</text>
</comment>
<comment type="similarity">
    <text evidence="2 12">Belongs to the ApbE family.</text>
</comment>
<keyword evidence="5 12" id="KW-0285">Flavoprotein</keyword>
<dbReference type="EC" id="2.7.1.180" evidence="3 12"/>
<protein>
    <recommendedName>
        <fullName evidence="4 12">FAD:protein FMN transferase</fullName>
        <ecNumber evidence="3 12">2.7.1.180</ecNumber>
    </recommendedName>
    <alternativeName>
        <fullName evidence="10 12">Flavin transferase</fullName>
    </alternativeName>
</protein>
<comment type="catalytic activity">
    <reaction evidence="11 12">
        <text>L-threonyl-[protein] + FAD = FMN-L-threonyl-[protein] + AMP + H(+)</text>
        <dbReference type="Rhea" id="RHEA:36847"/>
        <dbReference type="Rhea" id="RHEA-COMP:11060"/>
        <dbReference type="Rhea" id="RHEA-COMP:11061"/>
        <dbReference type="ChEBI" id="CHEBI:15378"/>
        <dbReference type="ChEBI" id="CHEBI:30013"/>
        <dbReference type="ChEBI" id="CHEBI:57692"/>
        <dbReference type="ChEBI" id="CHEBI:74257"/>
        <dbReference type="ChEBI" id="CHEBI:456215"/>
        <dbReference type="EC" id="2.7.1.180"/>
    </reaction>
</comment>
<dbReference type="RefSeq" id="WP_272139892.1">
    <property type="nucleotide sequence ID" value="NZ_JAQLOI010000003.1"/>
</dbReference>
<evidence type="ECO:0000256" key="12">
    <source>
        <dbReference type="PIRNR" id="PIRNR006268"/>
    </source>
</evidence>
<reference evidence="13 14" key="1">
    <citation type="submission" date="2023-01" db="EMBL/GenBank/DDBJ databases">
        <title>Vibrio sp. KJ40-1 sp.nov, isolated from marine algae.</title>
        <authorList>
            <person name="Butt M."/>
            <person name="Kim J.M.J."/>
            <person name="Jeon C.O.C."/>
        </authorList>
    </citation>
    <scope>NUCLEOTIDE SEQUENCE [LARGE SCALE GENOMIC DNA]</scope>
    <source>
        <strain evidence="13 14">KJ40-1</strain>
    </source>
</reference>
<proteinExistence type="inferred from homology"/>
<evidence type="ECO:0000256" key="10">
    <source>
        <dbReference type="ARBA" id="ARBA00031306"/>
    </source>
</evidence>
<evidence type="ECO:0000256" key="7">
    <source>
        <dbReference type="ARBA" id="ARBA00022723"/>
    </source>
</evidence>
<evidence type="ECO:0000256" key="5">
    <source>
        <dbReference type="ARBA" id="ARBA00022630"/>
    </source>
</evidence>